<evidence type="ECO:0000313" key="2">
    <source>
        <dbReference type="EMBL" id="KAA0065427.1"/>
    </source>
</evidence>
<sequence>MHTSISLVIPKDTRISRVIPKDAHISQVIPKDAHISLVISKDAHISRVIPKDAHISQVIPKDAHISLVIPKDAHISRGIPKDTMPVSTARPYAQTTHNCSNITTPLTVQPISACEIGGLRSLREPVDGCLAKRCGGRQWLAHGCNGNAAGDADGSESAARRKRKRKVGVWRRSRPGVVHRKRKGSSGLAWRGLDGLVQSKPLFKGEREMHGCWSTLNRKEEGRGSKMMVAANSVRRC</sequence>
<evidence type="ECO:0000313" key="3">
    <source>
        <dbReference type="Proteomes" id="UP000321393"/>
    </source>
</evidence>
<reference evidence="2 3" key="1">
    <citation type="submission" date="2019-08" db="EMBL/GenBank/DDBJ databases">
        <title>Draft genome sequences of two oriental melons (Cucumis melo L. var makuwa).</title>
        <authorList>
            <person name="Kwon S.-Y."/>
        </authorList>
    </citation>
    <scope>NUCLEOTIDE SEQUENCE [LARGE SCALE GENOMIC DNA]</scope>
    <source>
        <strain evidence="3">cv. SW 3</strain>
        <tissue evidence="2">Leaf</tissue>
    </source>
</reference>
<name>A0A5A7VEB6_CUCMM</name>
<accession>A0A5A7VEB6</accession>
<dbReference type="AlphaFoldDB" id="A0A5A7VEB6"/>
<evidence type="ECO:0000256" key="1">
    <source>
        <dbReference type="SAM" id="MobiDB-lite"/>
    </source>
</evidence>
<dbReference type="OrthoDB" id="26525at2759"/>
<comment type="caution">
    <text evidence="2">The sequence shown here is derived from an EMBL/GenBank/DDBJ whole genome shotgun (WGS) entry which is preliminary data.</text>
</comment>
<proteinExistence type="predicted"/>
<gene>
    <name evidence="2" type="ORF">E6C27_scaffold17G001040</name>
</gene>
<protein>
    <submittedName>
        <fullName evidence="2">Adhesive plaque matrix protein</fullName>
    </submittedName>
</protein>
<feature type="compositionally biased region" description="Basic residues" evidence="1">
    <location>
        <begin position="160"/>
        <end position="173"/>
    </location>
</feature>
<dbReference type="Proteomes" id="UP000321393">
    <property type="component" value="Unassembled WGS sequence"/>
</dbReference>
<feature type="region of interest" description="Disordered" evidence="1">
    <location>
        <begin position="149"/>
        <end position="173"/>
    </location>
</feature>
<dbReference type="EMBL" id="SSTE01001516">
    <property type="protein sequence ID" value="KAA0065427.1"/>
    <property type="molecule type" value="Genomic_DNA"/>
</dbReference>
<organism evidence="2 3">
    <name type="scientific">Cucumis melo var. makuwa</name>
    <name type="common">Oriental melon</name>
    <dbReference type="NCBI Taxonomy" id="1194695"/>
    <lineage>
        <taxon>Eukaryota</taxon>
        <taxon>Viridiplantae</taxon>
        <taxon>Streptophyta</taxon>
        <taxon>Embryophyta</taxon>
        <taxon>Tracheophyta</taxon>
        <taxon>Spermatophyta</taxon>
        <taxon>Magnoliopsida</taxon>
        <taxon>eudicotyledons</taxon>
        <taxon>Gunneridae</taxon>
        <taxon>Pentapetalae</taxon>
        <taxon>rosids</taxon>
        <taxon>fabids</taxon>
        <taxon>Cucurbitales</taxon>
        <taxon>Cucurbitaceae</taxon>
        <taxon>Benincaseae</taxon>
        <taxon>Cucumis</taxon>
    </lineage>
</organism>